<dbReference type="OrthoDB" id="982449at2"/>
<keyword evidence="1" id="KW-0732">Signal</keyword>
<organism evidence="2 3">
    <name type="scientific">Lacibacter luteus</name>
    <dbReference type="NCBI Taxonomy" id="2508719"/>
    <lineage>
        <taxon>Bacteria</taxon>
        <taxon>Pseudomonadati</taxon>
        <taxon>Bacteroidota</taxon>
        <taxon>Chitinophagia</taxon>
        <taxon>Chitinophagales</taxon>
        <taxon>Chitinophagaceae</taxon>
        <taxon>Lacibacter</taxon>
    </lineage>
</organism>
<feature type="signal peptide" evidence="1">
    <location>
        <begin position="1"/>
        <end position="20"/>
    </location>
</feature>
<evidence type="ECO:0008006" key="4">
    <source>
        <dbReference type="Google" id="ProtNLM"/>
    </source>
</evidence>
<keyword evidence="3" id="KW-1185">Reference proteome</keyword>
<feature type="chain" id="PRO_5020702518" description="DUF4468 domain-containing protein" evidence="1">
    <location>
        <begin position="21"/>
        <end position="201"/>
    </location>
</feature>
<comment type="caution">
    <text evidence="2">The sequence shown here is derived from an EMBL/GenBank/DDBJ whole genome shotgun (WGS) entry which is preliminary data.</text>
</comment>
<gene>
    <name evidence="2" type="ORF">ESA94_13215</name>
</gene>
<dbReference type="Proteomes" id="UP000290204">
    <property type="component" value="Unassembled WGS sequence"/>
</dbReference>
<accession>A0A4Q1CIL0</accession>
<evidence type="ECO:0000256" key="1">
    <source>
        <dbReference type="SAM" id="SignalP"/>
    </source>
</evidence>
<protein>
    <recommendedName>
        <fullName evidence="4">DUF4468 domain-containing protein</fullName>
    </recommendedName>
</protein>
<dbReference type="AlphaFoldDB" id="A0A4Q1CIL0"/>
<reference evidence="2 3" key="1">
    <citation type="submission" date="2019-01" db="EMBL/GenBank/DDBJ databases">
        <title>Lacibacter sp. strain TTM-7.</title>
        <authorList>
            <person name="Chen W.-M."/>
        </authorList>
    </citation>
    <scope>NUCLEOTIDE SEQUENCE [LARGE SCALE GENOMIC DNA]</scope>
    <source>
        <strain evidence="2 3">TTM-7</strain>
    </source>
</reference>
<name>A0A4Q1CIL0_9BACT</name>
<dbReference type="EMBL" id="SDHW01000003">
    <property type="protein sequence ID" value="RXK60001.1"/>
    <property type="molecule type" value="Genomic_DNA"/>
</dbReference>
<dbReference type="RefSeq" id="WP_129131375.1">
    <property type="nucleotide sequence ID" value="NZ_SDHW01000003.1"/>
</dbReference>
<proteinExistence type="predicted"/>
<evidence type="ECO:0000313" key="2">
    <source>
        <dbReference type="EMBL" id="RXK60001.1"/>
    </source>
</evidence>
<evidence type="ECO:0000313" key="3">
    <source>
        <dbReference type="Proteomes" id="UP000290204"/>
    </source>
</evidence>
<sequence length="201" mass="22844">MKKLVFLFLIGFLFTFSAAAQEVDAAMKSRLDTFLKLNQALDFEKLMDYIYPKVFTVAPREQLIEIFKSTFAGDDEVKMEMDSLQYGSISPLVVVNKGSYHLIRYSMLIRMQIKQEASDAADGNTTMLNVLKSQYGAKNVRYDAASKKFVVNVNTNMVAVKDETSPEWTFLNFEPDHPLAAQLLDAAVISKLKTFRKEQKN</sequence>